<dbReference type="SUPFAM" id="SSF111369">
    <property type="entry name" value="HlyD-like secretion proteins"/>
    <property type="match status" value="1"/>
</dbReference>
<dbReference type="Gene3D" id="2.40.420.20">
    <property type="match status" value="1"/>
</dbReference>
<evidence type="ECO:0000313" key="6">
    <source>
        <dbReference type="EMBL" id="GHD18251.1"/>
    </source>
</evidence>
<reference evidence="6" key="1">
    <citation type="journal article" date="2014" name="Int. J. Syst. Evol. Microbiol.">
        <title>Complete genome sequence of Corynebacterium casei LMG S-19264T (=DSM 44701T), isolated from a smear-ripened cheese.</title>
        <authorList>
            <consortium name="US DOE Joint Genome Institute (JGI-PGF)"/>
            <person name="Walter F."/>
            <person name="Albersmeier A."/>
            <person name="Kalinowski J."/>
            <person name="Ruckert C."/>
        </authorList>
    </citation>
    <scope>NUCLEOTIDE SEQUENCE</scope>
    <source>
        <strain evidence="6">KCTC 42249</strain>
    </source>
</reference>
<organism evidence="6 7">
    <name type="scientific">Tianweitania populi</name>
    <dbReference type="NCBI Taxonomy" id="1607949"/>
    <lineage>
        <taxon>Bacteria</taxon>
        <taxon>Pseudomonadati</taxon>
        <taxon>Pseudomonadota</taxon>
        <taxon>Alphaproteobacteria</taxon>
        <taxon>Hyphomicrobiales</taxon>
        <taxon>Phyllobacteriaceae</taxon>
        <taxon>Tianweitania</taxon>
    </lineage>
</organism>
<comment type="caution">
    <text evidence="6">The sequence shown here is derived from an EMBL/GenBank/DDBJ whole genome shotgun (WGS) entry which is preliminary data.</text>
</comment>
<dbReference type="NCBIfam" id="TIGR01730">
    <property type="entry name" value="RND_mfp"/>
    <property type="match status" value="1"/>
</dbReference>
<dbReference type="GO" id="GO:1990281">
    <property type="term" value="C:efflux pump complex"/>
    <property type="evidence" value="ECO:0007669"/>
    <property type="project" value="TreeGrafter"/>
</dbReference>
<comment type="similarity">
    <text evidence="1">Belongs to the membrane fusion protein (MFP) (TC 8.A.1) family.</text>
</comment>
<keyword evidence="3" id="KW-0732">Signal</keyword>
<feature type="domain" description="CusB-like beta-barrel" evidence="4">
    <location>
        <begin position="217"/>
        <end position="284"/>
    </location>
</feature>
<name>A0A8J3DQZ9_9HYPH</name>
<feature type="coiled-coil region" evidence="2">
    <location>
        <begin position="152"/>
        <end position="179"/>
    </location>
</feature>
<feature type="signal peptide" evidence="3">
    <location>
        <begin position="1"/>
        <end position="25"/>
    </location>
</feature>
<dbReference type="InterPro" id="IPR006143">
    <property type="entry name" value="RND_pump_MFP"/>
</dbReference>
<dbReference type="Gene3D" id="1.10.287.470">
    <property type="entry name" value="Helix hairpin bin"/>
    <property type="match status" value="1"/>
</dbReference>
<sequence>MAKFRFHKLAAVAVLIGFAAWTATGEFSSVGSAAEEAEATRADQAAHAPVAPPRTVAVVVPPRVMHARAVRMSGVTEANKRALLATRAGGIIDELPVEQGQAVKTGDLILRLAAEEKTSGVDTARALLAQREAENKASESLAKSGNLARLQIDASRAALAQARSQLETAQAELSRNEVRAPFDGVVDRLDVELGSSVTQGGQVATLLNLDPILSVGEVNERELAYLRLGAEADVHLINGGEVKGSIRYISRESSAQTRTFRIEVAIPNGDGAIPAGMTSEITLRVQPAEAVVLPRSVVTLSRTGELGIRTIDPNNKVAFHTIDLVDDTPSGLVLGGIPADARVIVAGQDLVTEGDTVNPVEADAATLQKLAEGTGGTL</sequence>
<proteinExistence type="inferred from homology"/>
<evidence type="ECO:0000259" key="4">
    <source>
        <dbReference type="Pfam" id="PF25954"/>
    </source>
</evidence>
<dbReference type="GO" id="GO:0015562">
    <property type="term" value="F:efflux transmembrane transporter activity"/>
    <property type="evidence" value="ECO:0007669"/>
    <property type="project" value="TreeGrafter"/>
</dbReference>
<evidence type="ECO:0000256" key="2">
    <source>
        <dbReference type="SAM" id="Coils"/>
    </source>
</evidence>
<reference evidence="6" key="2">
    <citation type="submission" date="2020-09" db="EMBL/GenBank/DDBJ databases">
        <authorList>
            <person name="Sun Q."/>
            <person name="Kim S."/>
        </authorList>
    </citation>
    <scope>NUCLEOTIDE SEQUENCE</scope>
    <source>
        <strain evidence="6">KCTC 42249</strain>
    </source>
</reference>
<gene>
    <name evidence="6" type="ORF">GCM10016234_28390</name>
</gene>
<dbReference type="PANTHER" id="PTHR30469:SF29">
    <property type="entry name" value="BLR2860 PROTEIN"/>
    <property type="match status" value="1"/>
</dbReference>
<dbReference type="Gene3D" id="2.40.50.100">
    <property type="match status" value="1"/>
</dbReference>
<keyword evidence="7" id="KW-1185">Reference proteome</keyword>
<protein>
    <submittedName>
        <fullName evidence="6">Hemolysin D</fullName>
    </submittedName>
</protein>
<evidence type="ECO:0000259" key="5">
    <source>
        <dbReference type="Pfam" id="PF25973"/>
    </source>
</evidence>
<accession>A0A8J3DQZ9</accession>
<feature type="domain" description="CzcB-like barrel-sandwich hybrid" evidence="5">
    <location>
        <begin position="84"/>
        <end position="205"/>
    </location>
</feature>
<dbReference type="EMBL" id="BMZQ01000002">
    <property type="protein sequence ID" value="GHD18251.1"/>
    <property type="molecule type" value="Genomic_DNA"/>
</dbReference>
<evidence type="ECO:0000256" key="1">
    <source>
        <dbReference type="ARBA" id="ARBA00009477"/>
    </source>
</evidence>
<evidence type="ECO:0000313" key="7">
    <source>
        <dbReference type="Proteomes" id="UP000630142"/>
    </source>
</evidence>
<dbReference type="Gene3D" id="2.40.30.170">
    <property type="match status" value="1"/>
</dbReference>
<dbReference type="RefSeq" id="WP_189504900.1">
    <property type="nucleotide sequence ID" value="NZ_BMZQ01000002.1"/>
</dbReference>
<dbReference type="PANTHER" id="PTHR30469">
    <property type="entry name" value="MULTIDRUG RESISTANCE PROTEIN MDTA"/>
    <property type="match status" value="1"/>
</dbReference>
<dbReference type="InterPro" id="IPR058647">
    <property type="entry name" value="BSH_CzcB-like"/>
</dbReference>
<keyword evidence="2" id="KW-0175">Coiled coil</keyword>
<dbReference type="InterPro" id="IPR058792">
    <property type="entry name" value="Beta-barrel_RND_2"/>
</dbReference>
<dbReference type="Pfam" id="PF25954">
    <property type="entry name" value="Beta-barrel_RND_2"/>
    <property type="match status" value="1"/>
</dbReference>
<dbReference type="Pfam" id="PF25973">
    <property type="entry name" value="BSH_CzcB"/>
    <property type="match status" value="1"/>
</dbReference>
<dbReference type="AlphaFoldDB" id="A0A8J3DQZ9"/>
<feature type="chain" id="PRO_5035208703" evidence="3">
    <location>
        <begin position="26"/>
        <end position="378"/>
    </location>
</feature>
<evidence type="ECO:0000256" key="3">
    <source>
        <dbReference type="SAM" id="SignalP"/>
    </source>
</evidence>
<dbReference type="Proteomes" id="UP000630142">
    <property type="component" value="Unassembled WGS sequence"/>
</dbReference>